<gene>
    <name evidence="1" type="ORF">EWM64_g2459</name>
</gene>
<evidence type="ECO:0000313" key="2">
    <source>
        <dbReference type="Proteomes" id="UP000298061"/>
    </source>
</evidence>
<dbReference type="Gene3D" id="3.40.50.11350">
    <property type="match status" value="1"/>
</dbReference>
<sequence length="532" mass="60086">MSPGRSIDHEELSLEELRDLTARTNGFYARDYSLYLGWNNVRYIIETSLFQAKLLNRTLIIPSFVYARACEYDNAICADYTPMIDRTEATGIEFPEDQRAGFRMPISLMVNVTLLREAHPVILVSDYLRLHGLSSTLEKTDGSWDRDAYHSGAMVFEQDKSRAPSLYVIENAYYDPKGTNRVDVLPEDMKARGSWSPVGFNVDTGRIGAWGKEVPSSEIHDALWNALPEGQSVLDFDRVWSIIECLDEVGDIEDEAELEQLLRDYGWEILYTFQGALGMDLAKTVVEPVRQVAPRSTLRGFADEYADLDEDVLLLAGETHLERKPGSMRFTSTEASGNFQGMVLHQVHAIDKVHTLADKLHERMLRLTGRRLWMGSHMRRGDFIKEDWVIEHDPAQHVARVKEHLETGRDFLASRQEVRSYDIAGIKPDETQFTHQPPNPDDPFYVATDERDPDALKAIAAGGAVFLNDLLTIEDRQAFGWPLIVTDVRALVEQALLARSAYFYAHSMSSVAGGIVNMRAARGADPRTTLLD</sequence>
<dbReference type="Proteomes" id="UP000298061">
    <property type="component" value="Unassembled WGS sequence"/>
</dbReference>
<keyword evidence="2" id="KW-1185">Reference proteome</keyword>
<reference evidence="1 2" key="1">
    <citation type="submission" date="2019-02" db="EMBL/GenBank/DDBJ databases">
        <title>Genome sequencing of the rare red list fungi Hericium alpestre (H. flagellum).</title>
        <authorList>
            <person name="Buettner E."/>
            <person name="Kellner H."/>
        </authorList>
    </citation>
    <scope>NUCLEOTIDE SEQUENCE [LARGE SCALE GENOMIC DNA]</scope>
    <source>
        <strain evidence="1 2">DSM 108284</strain>
    </source>
</reference>
<accession>A0A4Z0A3G6</accession>
<dbReference type="AlphaFoldDB" id="A0A4Z0A3G6"/>
<proteinExistence type="predicted"/>
<dbReference type="EMBL" id="SFCI01000199">
    <property type="protein sequence ID" value="TFY81556.1"/>
    <property type="molecule type" value="Genomic_DNA"/>
</dbReference>
<name>A0A4Z0A3G6_9AGAM</name>
<evidence type="ECO:0008006" key="3">
    <source>
        <dbReference type="Google" id="ProtNLM"/>
    </source>
</evidence>
<dbReference type="STRING" id="135208.A0A4Z0A3G6"/>
<dbReference type="CDD" id="cd11296">
    <property type="entry name" value="O-FucT_like"/>
    <property type="match status" value="1"/>
</dbReference>
<evidence type="ECO:0000313" key="1">
    <source>
        <dbReference type="EMBL" id="TFY81556.1"/>
    </source>
</evidence>
<dbReference type="OrthoDB" id="3345970at2759"/>
<organism evidence="1 2">
    <name type="scientific">Hericium alpestre</name>
    <dbReference type="NCBI Taxonomy" id="135208"/>
    <lineage>
        <taxon>Eukaryota</taxon>
        <taxon>Fungi</taxon>
        <taxon>Dikarya</taxon>
        <taxon>Basidiomycota</taxon>
        <taxon>Agaricomycotina</taxon>
        <taxon>Agaricomycetes</taxon>
        <taxon>Russulales</taxon>
        <taxon>Hericiaceae</taxon>
        <taxon>Hericium</taxon>
    </lineage>
</organism>
<comment type="caution">
    <text evidence="1">The sequence shown here is derived from an EMBL/GenBank/DDBJ whole genome shotgun (WGS) entry which is preliminary data.</text>
</comment>
<protein>
    <recommendedName>
        <fullName evidence="3">O-fucosyltransferase family protein</fullName>
    </recommendedName>
</protein>